<feature type="region of interest" description="Disordered" evidence="1">
    <location>
        <begin position="116"/>
        <end position="154"/>
    </location>
</feature>
<gene>
    <name evidence="2" type="ORF">MM415B00764_0003</name>
</gene>
<evidence type="ECO:0008006" key="3">
    <source>
        <dbReference type="Google" id="ProtNLM"/>
    </source>
</evidence>
<sequence>MARPKHMTGRPAPVTEYTVGENGTKLVKITNVEDAVTARVLELKWQRTIERIDTSVTQIKQMAETQIQTLLAAKHGEGMDLQAQLHEIAKKYGIDITNEALSIQYDETKDCFHVAKKSEGSEEPAAVVEPPLPFTDDVMEDDEDGDQEPEGTTE</sequence>
<name>A0A6M3IZW5_9ZZZZ</name>
<feature type="compositionally biased region" description="Acidic residues" evidence="1">
    <location>
        <begin position="137"/>
        <end position="154"/>
    </location>
</feature>
<protein>
    <recommendedName>
        <fullName evidence="3">Terminase</fullName>
    </recommendedName>
</protein>
<proteinExistence type="predicted"/>
<organism evidence="2">
    <name type="scientific">viral metagenome</name>
    <dbReference type="NCBI Taxonomy" id="1070528"/>
    <lineage>
        <taxon>unclassified sequences</taxon>
        <taxon>metagenomes</taxon>
        <taxon>organismal metagenomes</taxon>
    </lineage>
</organism>
<evidence type="ECO:0000313" key="2">
    <source>
        <dbReference type="EMBL" id="QJA62537.1"/>
    </source>
</evidence>
<reference evidence="2" key="1">
    <citation type="submission" date="2020-03" db="EMBL/GenBank/DDBJ databases">
        <title>The deep terrestrial virosphere.</title>
        <authorList>
            <person name="Holmfeldt K."/>
            <person name="Nilsson E."/>
            <person name="Simone D."/>
            <person name="Lopez-Fernandez M."/>
            <person name="Wu X."/>
            <person name="de Brujin I."/>
            <person name="Lundin D."/>
            <person name="Andersson A."/>
            <person name="Bertilsson S."/>
            <person name="Dopson M."/>
        </authorList>
    </citation>
    <scope>NUCLEOTIDE SEQUENCE</scope>
    <source>
        <strain evidence="2">MM415B00764</strain>
    </source>
</reference>
<evidence type="ECO:0000256" key="1">
    <source>
        <dbReference type="SAM" id="MobiDB-lite"/>
    </source>
</evidence>
<accession>A0A6M3IZW5</accession>
<dbReference type="EMBL" id="MT141474">
    <property type="protein sequence ID" value="QJA62537.1"/>
    <property type="molecule type" value="Genomic_DNA"/>
</dbReference>
<dbReference type="AlphaFoldDB" id="A0A6M3IZW5"/>